<proteinExistence type="predicted"/>
<feature type="compositionally biased region" description="Basic and acidic residues" evidence="6">
    <location>
        <begin position="456"/>
        <end position="483"/>
    </location>
</feature>
<evidence type="ECO:0000256" key="5">
    <source>
        <dbReference type="ARBA" id="ARBA00023136"/>
    </source>
</evidence>
<keyword evidence="3" id="KW-0133">Cell shape</keyword>
<dbReference type="STRING" id="1120918.SAMN05216249_10225"/>
<dbReference type="GO" id="GO:0005886">
    <property type="term" value="C:plasma membrane"/>
    <property type="evidence" value="ECO:0007669"/>
    <property type="project" value="TreeGrafter"/>
</dbReference>
<evidence type="ECO:0000313" key="9">
    <source>
        <dbReference type="Proteomes" id="UP000198838"/>
    </source>
</evidence>
<reference evidence="8 9" key="1">
    <citation type="submission" date="2016-10" db="EMBL/GenBank/DDBJ databases">
        <authorList>
            <person name="de Groot N.N."/>
        </authorList>
    </citation>
    <scope>NUCLEOTIDE SEQUENCE [LARGE SCALE GENOMIC DNA]</scope>
    <source>
        <strain evidence="8 9">DSM 5522</strain>
    </source>
</reference>
<feature type="transmembrane region" description="Helical" evidence="7">
    <location>
        <begin position="362"/>
        <end position="383"/>
    </location>
</feature>
<dbReference type="PANTHER" id="PTHR30474">
    <property type="entry name" value="CELL CYCLE PROTEIN"/>
    <property type="match status" value="1"/>
</dbReference>
<dbReference type="GO" id="GO:0015648">
    <property type="term" value="F:lipid-linked peptidoglycan transporter activity"/>
    <property type="evidence" value="ECO:0007669"/>
    <property type="project" value="TreeGrafter"/>
</dbReference>
<keyword evidence="8" id="KW-0132">Cell division</keyword>
<feature type="region of interest" description="Disordered" evidence="6">
    <location>
        <begin position="456"/>
        <end position="505"/>
    </location>
</feature>
<feature type="transmembrane region" description="Helical" evidence="7">
    <location>
        <begin position="58"/>
        <end position="79"/>
    </location>
</feature>
<dbReference type="AlphaFoldDB" id="A0A1I0VI92"/>
<name>A0A1I0VI92_9FIRM</name>
<dbReference type="GO" id="GO:0032153">
    <property type="term" value="C:cell division site"/>
    <property type="evidence" value="ECO:0007669"/>
    <property type="project" value="TreeGrafter"/>
</dbReference>
<evidence type="ECO:0000256" key="2">
    <source>
        <dbReference type="ARBA" id="ARBA00022692"/>
    </source>
</evidence>
<accession>A0A1I0VI92</accession>
<dbReference type="PANTHER" id="PTHR30474:SF3">
    <property type="entry name" value="PEPTIDOGLYCAN GLYCOSYLTRANSFERASE RODA"/>
    <property type="match status" value="1"/>
</dbReference>
<keyword evidence="5 7" id="KW-0472">Membrane</keyword>
<evidence type="ECO:0000256" key="7">
    <source>
        <dbReference type="SAM" id="Phobius"/>
    </source>
</evidence>
<keyword evidence="8" id="KW-0131">Cell cycle</keyword>
<evidence type="ECO:0000313" key="8">
    <source>
        <dbReference type="EMBL" id="SFA76032.1"/>
    </source>
</evidence>
<organism evidence="8 9">
    <name type="scientific">Acetitomaculum ruminis DSM 5522</name>
    <dbReference type="NCBI Taxonomy" id="1120918"/>
    <lineage>
        <taxon>Bacteria</taxon>
        <taxon>Bacillati</taxon>
        <taxon>Bacillota</taxon>
        <taxon>Clostridia</taxon>
        <taxon>Lachnospirales</taxon>
        <taxon>Lachnospiraceae</taxon>
        <taxon>Acetitomaculum</taxon>
    </lineage>
</organism>
<feature type="transmembrane region" description="Helical" evidence="7">
    <location>
        <begin position="257"/>
        <end position="273"/>
    </location>
</feature>
<dbReference type="GO" id="GO:0051301">
    <property type="term" value="P:cell division"/>
    <property type="evidence" value="ECO:0007669"/>
    <property type="project" value="UniProtKB-KW"/>
</dbReference>
<keyword evidence="9" id="KW-1185">Reference proteome</keyword>
<feature type="transmembrane region" description="Helical" evidence="7">
    <location>
        <begin position="145"/>
        <end position="163"/>
    </location>
</feature>
<gene>
    <name evidence="8" type="ORF">SAMN05216249_10225</name>
</gene>
<evidence type="ECO:0000256" key="1">
    <source>
        <dbReference type="ARBA" id="ARBA00004141"/>
    </source>
</evidence>
<feature type="transmembrane region" description="Helical" evidence="7">
    <location>
        <begin position="395"/>
        <end position="416"/>
    </location>
</feature>
<dbReference type="Proteomes" id="UP000198838">
    <property type="component" value="Unassembled WGS sequence"/>
</dbReference>
<feature type="compositionally biased region" description="Basic and acidic residues" evidence="6">
    <location>
        <begin position="490"/>
        <end position="505"/>
    </location>
</feature>
<evidence type="ECO:0000256" key="4">
    <source>
        <dbReference type="ARBA" id="ARBA00022989"/>
    </source>
</evidence>
<sequence>MKKFLKILQGDIIKEESSENKMNDIIVEASKYIIIILFALYTFQCFAVFRYSDEEKKAGISVFQSILMFLIHFCAYGAIYLQNETNKGDILVFYLEQVVFFWAVLLVYKIVFPLVSRLVVNNMVMLLSISFIMLARLDFALAKKQFMIAVVAMIVTTMIPLIIRKFKFFKNLTWVYGGIGFILLTAVFVLGHITYGAKLSVNLGGFSLQFSEFVKIIFVFFLASRFYESTEIRDLLVTSAVAAAHVLILVISKDLGAALIYFVVYLFMLYVATKKLTYFGIILASGAVAAFLAEKIFSHVQQRVAAWLDPWSDIADSGYQICQSLFAIGTGGWFGTGLCKGMPDTIPIVEEDFIFSAICEELGGIFGICLVLLCLSNFIMFLNISMQIRDRFYKLVALGLGTVYGFQIFLTIGGVTKFIPLTGVTLPLVSYGGSSLLSTLIIFAIIQGLYLMRRDEGEENERKESEKDSKDSDKKERNSEKAHSGKVRVRNSEHEKEKAIRRTHS</sequence>
<feature type="transmembrane region" description="Helical" evidence="7">
    <location>
        <begin position="203"/>
        <end position="223"/>
    </location>
</feature>
<feature type="transmembrane region" description="Helical" evidence="7">
    <location>
        <begin position="175"/>
        <end position="197"/>
    </location>
</feature>
<keyword evidence="2 7" id="KW-0812">Transmembrane</keyword>
<dbReference type="InterPro" id="IPR001182">
    <property type="entry name" value="FtsW/RodA"/>
</dbReference>
<protein>
    <submittedName>
        <fullName evidence="8">Cell division protein FtsW, lipid II flippase</fullName>
    </submittedName>
</protein>
<evidence type="ECO:0000256" key="6">
    <source>
        <dbReference type="SAM" id="MobiDB-lite"/>
    </source>
</evidence>
<feature type="transmembrane region" description="Helical" evidence="7">
    <location>
        <begin position="118"/>
        <end position="139"/>
    </location>
</feature>
<feature type="transmembrane region" description="Helical" evidence="7">
    <location>
        <begin position="235"/>
        <end position="251"/>
    </location>
</feature>
<evidence type="ECO:0000256" key="3">
    <source>
        <dbReference type="ARBA" id="ARBA00022960"/>
    </source>
</evidence>
<dbReference type="GO" id="GO:0008360">
    <property type="term" value="P:regulation of cell shape"/>
    <property type="evidence" value="ECO:0007669"/>
    <property type="project" value="UniProtKB-KW"/>
</dbReference>
<comment type="subcellular location">
    <subcellularLocation>
        <location evidence="1">Membrane</location>
        <topology evidence="1">Multi-pass membrane protein</topology>
    </subcellularLocation>
</comment>
<feature type="transmembrane region" description="Helical" evidence="7">
    <location>
        <begin position="428"/>
        <end position="452"/>
    </location>
</feature>
<keyword evidence="4 7" id="KW-1133">Transmembrane helix</keyword>
<feature type="transmembrane region" description="Helical" evidence="7">
    <location>
        <begin position="278"/>
        <end position="297"/>
    </location>
</feature>
<dbReference type="Pfam" id="PF01098">
    <property type="entry name" value="FTSW_RODA_SPOVE"/>
    <property type="match status" value="1"/>
</dbReference>
<dbReference type="EMBL" id="FOJY01000002">
    <property type="protein sequence ID" value="SFA76032.1"/>
    <property type="molecule type" value="Genomic_DNA"/>
</dbReference>
<feature type="transmembrane region" description="Helical" evidence="7">
    <location>
        <begin position="91"/>
        <end position="111"/>
    </location>
</feature>
<feature type="transmembrane region" description="Helical" evidence="7">
    <location>
        <begin position="32"/>
        <end position="51"/>
    </location>
</feature>